<sequence length="83" mass="8730">MVVSSCVGAGVVDSNDPAPGWLESSAGRPILRVHLRGGSRRSPRDGIRLQAYVPKAIPHDRVLPTVQVWSRARAGGGHGRAPG</sequence>
<organism evidence="1 2">
    <name type="scientific">Terrabacter ginsenosidimutans</name>
    <dbReference type="NCBI Taxonomy" id="490575"/>
    <lineage>
        <taxon>Bacteria</taxon>
        <taxon>Bacillati</taxon>
        <taxon>Actinomycetota</taxon>
        <taxon>Actinomycetes</taxon>
        <taxon>Micrococcales</taxon>
        <taxon>Intrasporangiaceae</taxon>
        <taxon>Terrabacter</taxon>
    </lineage>
</organism>
<keyword evidence="2" id="KW-1185">Reference proteome</keyword>
<proteinExistence type="predicted"/>
<comment type="caution">
    <text evidence="1">The sequence shown here is derived from an EMBL/GenBank/DDBJ whole genome shotgun (WGS) entry which is preliminary data.</text>
</comment>
<gene>
    <name evidence="1" type="ORF">GCM10022399_35870</name>
</gene>
<evidence type="ECO:0000313" key="1">
    <source>
        <dbReference type="EMBL" id="GAA3716071.1"/>
    </source>
</evidence>
<protein>
    <submittedName>
        <fullName evidence="1">Uncharacterized protein</fullName>
    </submittedName>
</protein>
<dbReference type="EMBL" id="BAABDC010000007">
    <property type="protein sequence ID" value="GAA3716071.1"/>
    <property type="molecule type" value="Genomic_DNA"/>
</dbReference>
<accession>A0ABP7EB66</accession>
<name>A0ABP7EB66_9MICO</name>
<dbReference type="Proteomes" id="UP001501468">
    <property type="component" value="Unassembled WGS sequence"/>
</dbReference>
<evidence type="ECO:0000313" key="2">
    <source>
        <dbReference type="Proteomes" id="UP001501468"/>
    </source>
</evidence>
<reference evidence="2" key="1">
    <citation type="journal article" date="2019" name="Int. J. Syst. Evol. Microbiol.">
        <title>The Global Catalogue of Microorganisms (GCM) 10K type strain sequencing project: providing services to taxonomists for standard genome sequencing and annotation.</title>
        <authorList>
            <consortium name="The Broad Institute Genomics Platform"/>
            <consortium name="The Broad Institute Genome Sequencing Center for Infectious Disease"/>
            <person name="Wu L."/>
            <person name="Ma J."/>
        </authorList>
    </citation>
    <scope>NUCLEOTIDE SEQUENCE [LARGE SCALE GENOMIC DNA]</scope>
    <source>
        <strain evidence="2">JCM 17125</strain>
    </source>
</reference>